<protein>
    <submittedName>
        <fullName evidence="2">Uncharacterized protein</fullName>
    </submittedName>
</protein>
<proteinExistence type="predicted"/>
<gene>
    <name evidence="2" type="ORF">FHS25_005966</name>
</gene>
<name>A0ABR6GGP9_9HYPH</name>
<feature type="compositionally biased region" description="Basic and acidic residues" evidence="1">
    <location>
        <begin position="150"/>
        <end position="170"/>
    </location>
</feature>
<evidence type="ECO:0000313" key="2">
    <source>
        <dbReference type="EMBL" id="MBB3165457.1"/>
    </source>
</evidence>
<dbReference type="Proteomes" id="UP000542811">
    <property type="component" value="Unassembled WGS sequence"/>
</dbReference>
<evidence type="ECO:0000313" key="3">
    <source>
        <dbReference type="Proteomes" id="UP000542811"/>
    </source>
</evidence>
<comment type="caution">
    <text evidence="2">The sequence shown here is derived from an EMBL/GenBank/DDBJ whole genome shotgun (WGS) entry which is preliminary data.</text>
</comment>
<evidence type="ECO:0000256" key="1">
    <source>
        <dbReference type="SAM" id="MobiDB-lite"/>
    </source>
</evidence>
<reference evidence="2 3" key="1">
    <citation type="submission" date="2020-08" db="EMBL/GenBank/DDBJ databases">
        <title>Genomic Encyclopedia of Type Strains, Phase III (KMG-III): the genomes of soil and plant-associated and newly described type strains.</title>
        <authorList>
            <person name="Whitman W."/>
        </authorList>
    </citation>
    <scope>NUCLEOTIDE SEQUENCE [LARGE SCALE GENOMIC DNA]</scope>
    <source>
        <strain evidence="2 3">CECT 8280</strain>
    </source>
</reference>
<dbReference type="EMBL" id="JACHXX010000010">
    <property type="protein sequence ID" value="MBB3165457.1"/>
    <property type="molecule type" value="Genomic_DNA"/>
</dbReference>
<keyword evidence="3" id="KW-1185">Reference proteome</keyword>
<accession>A0ABR6GGP9</accession>
<sequence>MNSKALRRSKRDALGEQALELDALDLRAVLLPLSDALCVLVALQLALDALAGPVEEVDHRPEQVFEIRLEPRVAKHLEQGVEDCGQRRLNNRLFRERPWIGFVLEGPVAVDLHFVNEAVGRGGGMVGLEGVVDGKCQVHDSLRRLRRRLSRPDGEPRSREDGPEPRREALRPSAAPGGRRKVS</sequence>
<feature type="region of interest" description="Disordered" evidence="1">
    <location>
        <begin position="146"/>
        <end position="183"/>
    </location>
</feature>
<organism evidence="2 3">
    <name type="scientific">Rhizobium laguerreae</name>
    <dbReference type="NCBI Taxonomy" id="1076926"/>
    <lineage>
        <taxon>Bacteria</taxon>
        <taxon>Pseudomonadati</taxon>
        <taxon>Pseudomonadota</taxon>
        <taxon>Alphaproteobacteria</taxon>
        <taxon>Hyphomicrobiales</taxon>
        <taxon>Rhizobiaceae</taxon>
        <taxon>Rhizobium/Agrobacterium group</taxon>
        <taxon>Rhizobium</taxon>
    </lineage>
</organism>